<feature type="region of interest" description="Disordered" evidence="1">
    <location>
        <begin position="1"/>
        <end position="37"/>
    </location>
</feature>
<feature type="compositionally biased region" description="Basic and acidic residues" evidence="1">
    <location>
        <begin position="21"/>
        <end position="37"/>
    </location>
</feature>
<keyword evidence="3" id="KW-1185">Reference proteome</keyword>
<evidence type="ECO:0000313" key="2">
    <source>
        <dbReference type="EMBL" id="KAK4305162.1"/>
    </source>
</evidence>
<accession>A0AAE1U0P4</accession>
<organism evidence="2 3">
    <name type="scientific">Petrolisthes manimaculis</name>
    <dbReference type="NCBI Taxonomy" id="1843537"/>
    <lineage>
        <taxon>Eukaryota</taxon>
        <taxon>Metazoa</taxon>
        <taxon>Ecdysozoa</taxon>
        <taxon>Arthropoda</taxon>
        <taxon>Crustacea</taxon>
        <taxon>Multicrustacea</taxon>
        <taxon>Malacostraca</taxon>
        <taxon>Eumalacostraca</taxon>
        <taxon>Eucarida</taxon>
        <taxon>Decapoda</taxon>
        <taxon>Pleocyemata</taxon>
        <taxon>Anomura</taxon>
        <taxon>Galatheoidea</taxon>
        <taxon>Porcellanidae</taxon>
        <taxon>Petrolisthes</taxon>
    </lineage>
</organism>
<sequence>MPRIYMCSDRDTGSQVSPETPSKRWDSKLKFDQESEDPERITTTKFRFSLDQKFLNPSSYLPALPDGT</sequence>
<dbReference type="AlphaFoldDB" id="A0AAE1U0P4"/>
<gene>
    <name evidence="2" type="ORF">Pmani_022938</name>
</gene>
<protein>
    <submittedName>
        <fullName evidence="2">Uncharacterized protein</fullName>
    </submittedName>
</protein>
<comment type="caution">
    <text evidence="2">The sequence shown here is derived from an EMBL/GenBank/DDBJ whole genome shotgun (WGS) entry which is preliminary data.</text>
</comment>
<reference evidence="2" key="1">
    <citation type="submission" date="2023-11" db="EMBL/GenBank/DDBJ databases">
        <title>Genome assemblies of two species of porcelain crab, Petrolisthes cinctipes and Petrolisthes manimaculis (Anomura: Porcellanidae).</title>
        <authorList>
            <person name="Angst P."/>
        </authorList>
    </citation>
    <scope>NUCLEOTIDE SEQUENCE</scope>
    <source>
        <strain evidence="2">PB745_02</strain>
        <tissue evidence="2">Gill</tissue>
    </source>
</reference>
<dbReference type="Proteomes" id="UP001292094">
    <property type="component" value="Unassembled WGS sequence"/>
</dbReference>
<proteinExistence type="predicted"/>
<name>A0AAE1U0P4_9EUCA</name>
<dbReference type="EMBL" id="JAWZYT010002322">
    <property type="protein sequence ID" value="KAK4305162.1"/>
    <property type="molecule type" value="Genomic_DNA"/>
</dbReference>
<evidence type="ECO:0000313" key="3">
    <source>
        <dbReference type="Proteomes" id="UP001292094"/>
    </source>
</evidence>
<evidence type="ECO:0000256" key="1">
    <source>
        <dbReference type="SAM" id="MobiDB-lite"/>
    </source>
</evidence>